<dbReference type="AlphaFoldDB" id="A0A9W8LTT5"/>
<evidence type="ECO:0000256" key="5">
    <source>
        <dbReference type="ARBA" id="ARBA00022989"/>
    </source>
</evidence>
<organism evidence="9 10">
    <name type="scientific">Coemansia guatemalensis</name>
    <dbReference type="NCBI Taxonomy" id="2761395"/>
    <lineage>
        <taxon>Eukaryota</taxon>
        <taxon>Fungi</taxon>
        <taxon>Fungi incertae sedis</taxon>
        <taxon>Zoopagomycota</taxon>
        <taxon>Kickxellomycotina</taxon>
        <taxon>Kickxellomycetes</taxon>
        <taxon>Kickxellales</taxon>
        <taxon>Kickxellaceae</taxon>
        <taxon>Coemansia</taxon>
    </lineage>
</organism>
<proteinExistence type="predicted"/>
<dbReference type="EMBL" id="JANBUO010000693">
    <property type="protein sequence ID" value="KAJ2802212.1"/>
    <property type="molecule type" value="Genomic_DNA"/>
</dbReference>
<gene>
    <name evidence="9" type="ORF">H4R20_003372</name>
</gene>
<feature type="transmembrane region" description="Helical" evidence="7">
    <location>
        <begin position="20"/>
        <end position="43"/>
    </location>
</feature>
<keyword evidence="5 7" id="KW-1133">Transmembrane helix</keyword>
<sequence length="282" mass="31162">MVYGRRNEVEELPPLTWRSWLVLALFIVATFFVIHPVSFRIPLPRLTMLKSLMWRKSQTQQTPVATTIPEDSSISPPCSKRWCYMRVSMDMKLAPWLAILILLASTAIVFTHEVVHGFVGDDHIEPYSIVILIFALAYICVSLDESGLLSYIAVHVTGRWGHNGRILLLCFYALSAVMAILTNNDVVVLCLTPIICVFSDTTGVDAEPFLIAMFIAANTASMALFIGNPTNIIVAQANRISFLSYSAWMALPFLGAAVAGIAVLYLTSLRKVPGAIEIDVNI</sequence>
<evidence type="ECO:0000256" key="6">
    <source>
        <dbReference type="ARBA" id="ARBA00023136"/>
    </source>
</evidence>
<dbReference type="PANTHER" id="PTHR43302:SF5">
    <property type="entry name" value="TRANSPORTER ARSB-RELATED"/>
    <property type="match status" value="1"/>
</dbReference>
<dbReference type="GO" id="GO:0055085">
    <property type="term" value="P:transmembrane transport"/>
    <property type="evidence" value="ECO:0007669"/>
    <property type="project" value="InterPro"/>
</dbReference>
<feature type="transmembrane region" description="Helical" evidence="7">
    <location>
        <begin position="209"/>
        <end position="230"/>
    </location>
</feature>
<dbReference type="GO" id="GO:0005886">
    <property type="term" value="C:plasma membrane"/>
    <property type="evidence" value="ECO:0007669"/>
    <property type="project" value="UniProtKB-SubCell"/>
</dbReference>
<feature type="transmembrane region" description="Helical" evidence="7">
    <location>
        <begin position="127"/>
        <end position="154"/>
    </location>
</feature>
<name>A0A9W8LTT5_9FUNG</name>
<evidence type="ECO:0000313" key="9">
    <source>
        <dbReference type="EMBL" id="KAJ2802212.1"/>
    </source>
</evidence>
<feature type="transmembrane region" description="Helical" evidence="7">
    <location>
        <begin position="242"/>
        <end position="266"/>
    </location>
</feature>
<keyword evidence="3" id="KW-1003">Cell membrane</keyword>
<keyword evidence="6 7" id="KW-0472">Membrane</keyword>
<dbReference type="OrthoDB" id="442352at2759"/>
<feature type="non-terminal residue" evidence="9">
    <location>
        <position position="282"/>
    </location>
</feature>
<dbReference type="InterPro" id="IPR004680">
    <property type="entry name" value="Cit_transptr-like_dom"/>
</dbReference>
<keyword evidence="10" id="KW-1185">Reference proteome</keyword>
<feature type="domain" description="Citrate transporter-like" evidence="8">
    <location>
        <begin position="95"/>
        <end position="267"/>
    </location>
</feature>
<evidence type="ECO:0000313" key="10">
    <source>
        <dbReference type="Proteomes" id="UP001140094"/>
    </source>
</evidence>
<accession>A0A9W8LTT5</accession>
<keyword evidence="2" id="KW-0813">Transport</keyword>
<comment type="caution">
    <text evidence="9">The sequence shown here is derived from an EMBL/GenBank/DDBJ whole genome shotgun (WGS) entry which is preliminary data.</text>
</comment>
<dbReference type="PANTHER" id="PTHR43302">
    <property type="entry name" value="TRANSPORTER ARSB-RELATED"/>
    <property type="match status" value="1"/>
</dbReference>
<feature type="transmembrane region" description="Helical" evidence="7">
    <location>
        <begin position="93"/>
        <end position="115"/>
    </location>
</feature>
<protein>
    <recommendedName>
        <fullName evidence="8">Citrate transporter-like domain-containing protein</fullName>
    </recommendedName>
</protein>
<evidence type="ECO:0000256" key="7">
    <source>
        <dbReference type="SAM" id="Phobius"/>
    </source>
</evidence>
<evidence type="ECO:0000256" key="4">
    <source>
        <dbReference type="ARBA" id="ARBA00022692"/>
    </source>
</evidence>
<comment type="subcellular location">
    <subcellularLocation>
        <location evidence="1">Cell membrane</location>
        <topology evidence="1">Multi-pass membrane protein</topology>
    </subcellularLocation>
</comment>
<feature type="transmembrane region" description="Helical" evidence="7">
    <location>
        <begin position="166"/>
        <end position="189"/>
    </location>
</feature>
<reference evidence="9" key="1">
    <citation type="submission" date="2022-07" db="EMBL/GenBank/DDBJ databases">
        <title>Phylogenomic reconstructions and comparative analyses of Kickxellomycotina fungi.</title>
        <authorList>
            <person name="Reynolds N.K."/>
            <person name="Stajich J.E."/>
            <person name="Barry K."/>
            <person name="Grigoriev I.V."/>
            <person name="Crous P."/>
            <person name="Smith M.E."/>
        </authorList>
    </citation>
    <scope>NUCLEOTIDE SEQUENCE</scope>
    <source>
        <strain evidence="9">NRRL 1565</strain>
    </source>
</reference>
<evidence type="ECO:0000256" key="1">
    <source>
        <dbReference type="ARBA" id="ARBA00004651"/>
    </source>
</evidence>
<dbReference type="Proteomes" id="UP001140094">
    <property type="component" value="Unassembled WGS sequence"/>
</dbReference>
<dbReference type="Pfam" id="PF03600">
    <property type="entry name" value="CitMHS"/>
    <property type="match status" value="1"/>
</dbReference>
<evidence type="ECO:0000259" key="8">
    <source>
        <dbReference type="Pfam" id="PF03600"/>
    </source>
</evidence>
<evidence type="ECO:0000256" key="2">
    <source>
        <dbReference type="ARBA" id="ARBA00022448"/>
    </source>
</evidence>
<evidence type="ECO:0000256" key="3">
    <source>
        <dbReference type="ARBA" id="ARBA00022475"/>
    </source>
</evidence>
<keyword evidence="4 7" id="KW-0812">Transmembrane</keyword>